<dbReference type="RefSeq" id="XP_016230362.1">
    <property type="nucleotide sequence ID" value="XM_016385418.1"/>
</dbReference>
<feature type="domain" description="Rhodopsin" evidence="3">
    <location>
        <begin position="45"/>
        <end position="280"/>
    </location>
</feature>
<dbReference type="PANTHER" id="PTHR39614">
    <property type="entry name" value="INTEGRAL MEMBRANE PROTEIN"/>
    <property type="match status" value="1"/>
</dbReference>
<feature type="transmembrane region" description="Helical" evidence="2">
    <location>
        <begin position="25"/>
        <end position="46"/>
    </location>
</feature>
<protein>
    <recommendedName>
        <fullName evidence="3">Rhodopsin domain-containing protein</fullName>
    </recommendedName>
</protein>
<sequence length="405" mass="44277">MADSTSETPVYGPRPYGLTDDDHRGVVLTMTILFMVYAGMVLAMRLIVRYRNMGVEDWLSLAATSLAFPQFITILVATVDAGFGASFSLLSSDDTTIVARCIRAADVLFLLALFVSKCSVIWFCRRLFTVSGHKMPIITEVAMGVCATWCLGSILGVTLGCDSIAMIHARDGRKCGTLVSRWAAVGALDAVLEIGILVLAVGVISTLQMTWKMKLQASMCFILRLPIVVLIGLNIKYVVRFNSASNAGMALVSPVLFRQAELFYALLSAAIPSLNQYLRKFDTSHATHYGYRSTADESRGNTYQLDSMPNGRSKSKNRNWNRSKSTPTNASGEAYDAEEFGKSTNVQFPATGYSGYQAQVQGPRNSKANDGNSTGSQEDVSTGRAGSEDHIIRKNVVYEVRHEEY</sequence>
<dbReference type="EMBL" id="KN847500">
    <property type="protein sequence ID" value="KIW10146.1"/>
    <property type="molecule type" value="Genomic_DNA"/>
</dbReference>
<keyword evidence="2" id="KW-0472">Membrane</keyword>
<dbReference type="VEuPathDB" id="FungiDB:PV08_11107"/>
<feature type="transmembrane region" description="Helical" evidence="2">
    <location>
        <begin position="97"/>
        <end position="116"/>
    </location>
</feature>
<feature type="transmembrane region" description="Helical" evidence="2">
    <location>
        <begin position="137"/>
        <end position="159"/>
    </location>
</feature>
<dbReference type="AlphaFoldDB" id="A0A0D1Y5E0"/>
<dbReference type="PANTHER" id="PTHR39614:SF2">
    <property type="entry name" value="INTEGRAL MEMBRANE PROTEIN"/>
    <property type="match status" value="1"/>
</dbReference>
<evidence type="ECO:0000313" key="5">
    <source>
        <dbReference type="Proteomes" id="UP000053328"/>
    </source>
</evidence>
<accession>A0A0D1Y5E0</accession>
<keyword evidence="5" id="KW-1185">Reference proteome</keyword>
<feature type="region of interest" description="Disordered" evidence="1">
    <location>
        <begin position="356"/>
        <end position="391"/>
    </location>
</feature>
<evidence type="ECO:0000256" key="1">
    <source>
        <dbReference type="SAM" id="MobiDB-lite"/>
    </source>
</evidence>
<keyword evidence="2" id="KW-0812">Transmembrane</keyword>
<evidence type="ECO:0000313" key="4">
    <source>
        <dbReference type="EMBL" id="KIW10146.1"/>
    </source>
</evidence>
<organism evidence="4 5">
    <name type="scientific">Exophiala spinifera</name>
    <dbReference type="NCBI Taxonomy" id="91928"/>
    <lineage>
        <taxon>Eukaryota</taxon>
        <taxon>Fungi</taxon>
        <taxon>Dikarya</taxon>
        <taxon>Ascomycota</taxon>
        <taxon>Pezizomycotina</taxon>
        <taxon>Eurotiomycetes</taxon>
        <taxon>Chaetothyriomycetidae</taxon>
        <taxon>Chaetothyriales</taxon>
        <taxon>Herpotrichiellaceae</taxon>
        <taxon>Exophiala</taxon>
    </lineage>
</organism>
<dbReference type="GeneID" id="27338190"/>
<reference evidence="4 5" key="1">
    <citation type="submission" date="2015-01" db="EMBL/GenBank/DDBJ databases">
        <title>The Genome Sequence of Exophiala spinifera CBS89968.</title>
        <authorList>
            <consortium name="The Broad Institute Genomics Platform"/>
            <person name="Cuomo C."/>
            <person name="de Hoog S."/>
            <person name="Gorbushina A."/>
            <person name="Stielow B."/>
            <person name="Teixiera M."/>
            <person name="Abouelleil A."/>
            <person name="Chapman S.B."/>
            <person name="Priest M."/>
            <person name="Young S.K."/>
            <person name="Wortman J."/>
            <person name="Nusbaum C."/>
            <person name="Birren B."/>
        </authorList>
    </citation>
    <scope>NUCLEOTIDE SEQUENCE [LARGE SCALE GENOMIC DNA]</scope>
    <source>
        <strain evidence="4 5">CBS 89968</strain>
    </source>
</reference>
<feature type="compositionally biased region" description="Polar residues" evidence="1">
    <location>
        <begin position="356"/>
        <end position="380"/>
    </location>
</feature>
<feature type="transmembrane region" description="Helical" evidence="2">
    <location>
        <begin position="219"/>
        <end position="239"/>
    </location>
</feature>
<keyword evidence="2" id="KW-1133">Transmembrane helix</keyword>
<dbReference type="InterPro" id="IPR049326">
    <property type="entry name" value="Rhodopsin_dom_fungi"/>
</dbReference>
<feature type="transmembrane region" description="Helical" evidence="2">
    <location>
        <begin position="179"/>
        <end position="207"/>
    </location>
</feature>
<dbReference type="OrthoDB" id="3918601at2759"/>
<evidence type="ECO:0000259" key="3">
    <source>
        <dbReference type="Pfam" id="PF20684"/>
    </source>
</evidence>
<feature type="compositionally biased region" description="Polar residues" evidence="1">
    <location>
        <begin position="322"/>
        <end position="331"/>
    </location>
</feature>
<proteinExistence type="predicted"/>
<feature type="compositionally biased region" description="Polar residues" evidence="1">
    <location>
        <begin position="300"/>
        <end position="312"/>
    </location>
</feature>
<dbReference type="Pfam" id="PF20684">
    <property type="entry name" value="Fung_rhodopsin"/>
    <property type="match status" value="1"/>
</dbReference>
<dbReference type="HOGENOM" id="CLU_036632_1_0_1"/>
<feature type="region of interest" description="Disordered" evidence="1">
    <location>
        <begin position="292"/>
        <end position="336"/>
    </location>
</feature>
<name>A0A0D1Y5E0_9EURO</name>
<feature type="transmembrane region" description="Helical" evidence="2">
    <location>
        <begin position="58"/>
        <end position="77"/>
    </location>
</feature>
<gene>
    <name evidence="4" type="ORF">PV08_11107</name>
</gene>
<evidence type="ECO:0000256" key="2">
    <source>
        <dbReference type="SAM" id="Phobius"/>
    </source>
</evidence>
<dbReference type="Proteomes" id="UP000053328">
    <property type="component" value="Unassembled WGS sequence"/>
</dbReference>